<reference evidence="2 3" key="1">
    <citation type="journal article" date="2014" name="PLoS Genet.">
        <title>Phylogenetically driven sequencing of extremely halophilic archaea reveals strategies for static and dynamic osmo-response.</title>
        <authorList>
            <person name="Becker E.A."/>
            <person name="Seitzer P.M."/>
            <person name="Tritt A."/>
            <person name="Larsen D."/>
            <person name="Krusor M."/>
            <person name="Yao A.I."/>
            <person name="Wu D."/>
            <person name="Madern D."/>
            <person name="Eisen J.A."/>
            <person name="Darling A.E."/>
            <person name="Facciotti M.T."/>
        </authorList>
    </citation>
    <scope>NUCLEOTIDE SEQUENCE [LARGE SCALE GENOMIC DNA]</scope>
    <source>
        <strain evidence="2 3">DSM 5350</strain>
    </source>
</reference>
<keyword evidence="1" id="KW-0472">Membrane</keyword>
<dbReference type="Proteomes" id="UP000011669">
    <property type="component" value="Unassembled WGS sequence"/>
</dbReference>
<dbReference type="AlphaFoldDB" id="M0MH86"/>
<dbReference type="OrthoDB" id="306168at2157"/>
<dbReference type="InParanoid" id="M0MH86"/>
<dbReference type="RefSeq" id="WP_006077479.1">
    <property type="nucleotide sequence ID" value="NZ_AOMD01000020.1"/>
</dbReference>
<protein>
    <submittedName>
        <fullName evidence="2">Uncharacterized protein</fullName>
    </submittedName>
</protein>
<dbReference type="EMBL" id="AOMD01000020">
    <property type="protein sequence ID" value="EMA45066.1"/>
    <property type="molecule type" value="Genomic_DNA"/>
</dbReference>
<keyword evidence="1" id="KW-1133">Transmembrane helix</keyword>
<proteinExistence type="predicted"/>
<evidence type="ECO:0000313" key="2">
    <source>
        <dbReference type="EMBL" id="EMA45066.1"/>
    </source>
</evidence>
<evidence type="ECO:0000313" key="3">
    <source>
        <dbReference type="Proteomes" id="UP000011669"/>
    </source>
</evidence>
<dbReference type="PATRIC" id="fig|1227455.4.peg.1663"/>
<dbReference type="Pfam" id="PF26069">
    <property type="entry name" value="DUF8026"/>
    <property type="match status" value="1"/>
</dbReference>
<dbReference type="STRING" id="1227455.C449_08139"/>
<evidence type="ECO:0000256" key="1">
    <source>
        <dbReference type="SAM" id="Phobius"/>
    </source>
</evidence>
<name>M0MH86_9EURY</name>
<feature type="transmembrane region" description="Helical" evidence="1">
    <location>
        <begin position="6"/>
        <end position="27"/>
    </location>
</feature>
<keyword evidence="1" id="KW-0812">Transmembrane</keyword>
<keyword evidence="3" id="KW-1185">Reference proteome</keyword>
<accession>M0MH86</accession>
<sequence length="109" mass="12630">MALSTAAWVVMIGSIVVLWVPAVWALVRTLRDEGRKLELLTEQGKIDTYSPQALGELREWIEAHPDDAYEPEARRRYNECVETLHDIEEPFYEWSNAAVEDLQKLDRSE</sequence>
<organism evidence="2 3">
    <name type="scientific">Halococcus saccharolyticus DSM 5350</name>
    <dbReference type="NCBI Taxonomy" id="1227455"/>
    <lineage>
        <taxon>Archaea</taxon>
        <taxon>Methanobacteriati</taxon>
        <taxon>Methanobacteriota</taxon>
        <taxon>Stenosarchaea group</taxon>
        <taxon>Halobacteria</taxon>
        <taxon>Halobacteriales</taxon>
        <taxon>Halococcaceae</taxon>
        <taxon>Halococcus</taxon>
    </lineage>
</organism>
<comment type="caution">
    <text evidence="2">The sequence shown here is derived from an EMBL/GenBank/DDBJ whole genome shotgun (WGS) entry which is preliminary data.</text>
</comment>
<gene>
    <name evidence="2" type="ORF">C449_08139</name>
</gene>
<dbReference type="InterPro" id="IPR058339">
    <property type="entry name" value="DUF8026"/>
</dbReference>